<dbReference type="Proteomes" id="UP001054857">
    <property type="component" value="Unassembled WGS sequence"/>
</dbReference>
<reference evidence="1 2" key="1">
    <citation type="journal article" date="2021" name="Sci. Rep.">
        <title>Genome sequencing of the multicellular alga Astrephomene provides insights into convergent evolution of germ-soma differentiation.</title>
        <authorList>
            <person name="Yamashita S."/>
            <person name="Yamamoto K."/>
            <person name="Matsuzaki R."/>
            <person name="Suzuki S."/>
            <person name="Yamaguchi H."/>
            <person name="Hirooka S."/>
            <person name="Minakuchi Y."/>
            <person name="Miyagishima S."/>
            <person name="Kawachi M."/>
            <person name="Toyoda A."/>
            <person name="Nozaki H."/>
        </authorList>
    </citation>
    <scope>NUCLEOTIDE SEQUENCE [LARGE SCALE GENOMIC DNA]</scope>
    <source>
        <strain evidence="1 2">NIES-4017</strain>
    </source>
</reference>
<comment type="caution">
    <text evidence="1">The sequence shown here is derived from an EMBL/GenBank/DDBJ whole genome shotgun (WGS) entry which is preliminary data.</text>
</comment>
<feature type="non-terminal residue" evidence="1">
    <location>
        <position position="1"/>
    </location>
</feature>
<accession>A0AAD3DLP4</accession>
<dbReference type="EMBL" id="BMAR01000005">
    <property type="protein sequence ID" value="GFR43479.1"/>
    <property type="molecule type" value="Genomic_DNA"/>
</dbReference>
<organism evidence="1 2">
    <name type="scientific">Astrephomene gubernaculifera</name>
    <dbReference type="NCBI Taxonomy" id="47775"/>
    <lineage>
        <taxon>Eukaryota</taxon>
        <taxon>Viridiplantae</taxon>
        <taxon>Chlorophyta</taxon>
        <taxon>core chlorophytes</taxon>
        <taxon>Chlorophyceae</taxon>
        <taxon>CS clade</taxon>
        <taxon>Chlamydomonadales</taxon>
        <taxon>Astrephomenaceae</taxon>
        <taxon>Astrephomene</taxon>
    </lineage>
</organism>
<proteinExistence type="predicted"/>
<dbReference type="AlphaFoldDB" id="A0AAD3DLP4"/>
<keyword evidence="2" id="KW-1185">Reference proteome</keyword>
<evidence type="ECO:0000313" key="1">
    <source>
        <dbReference type="EMBL" id="GFR43479.1"/>
    </source>
</evidence>
<protein>
    <submittedName>
        <fullName evidence="1">Uncharacterized protein</fullName>
    </submittedName>
</protein>
<name>A0AAD3DLP4_9CHLO</name>
<sequence>MGVRRTTAERREVAWLLVRETLEAVRRQVAVYDRSLKVYVIAGPKLHTLDVVVLDRPLVPGEWLEAPRGKNLVAQLQLVLRLYESPAQVIHGFDVDVCAVLYDGAEVWATGRALRALHCGFMLMEPVRQSPSYE</sequence>
<gene>
    <name evidence="1" type="ORF">Agub_g4564</name>
</gene>
<evidence type="ECO:0000313" key="2">
    <source>
        <dbReference type="Proteomes" id="UP001054857"/>
    </source>
</evidence>